<dbReference type="SMART" id="SM00382">
    <property type="entry name" value="AAA"/>
    <property type="match status" value="1"/>
</dbReference>
<proteinExistence type="predicted"/>
<dbReference type="SUPFAM" id="SSF52540">
    <property type="entry name" value="P-loop containing nucleoside triphosphate hydrolases"/>
    <property type="match status" value="1"/>
</dbReference>
<dbReference type="Gene3D" id="3.40.50.300">
    <property type="entry name" value="P-loop containing nucleotide triphosphate hydrolases"/>
    <property type="match status" value="1"/>
</dbReference>
<dbReference type="InterPro" id="IPR002477">
    <property type="entry name" value="Peptidoglycan-bd-like"/>
</dbReference>
<dbReference type="Pfam" id="PF13401">
    <property type="entry name" value="AAA_22"/>
    <property type="match status" value="1"/>
</dbReference>
<dbReference type="InterPro" id="IPR003593">
    <property type="entry name" value="AAA+_ATPase"/>
</dbReference>
<dbReference type="InterPro" id="IPR036366">
    <property type="entry name" value="PGBDSf"/>
</dbReference>
<gene>
    <name evidence="2" type="ORF">A1355_17790</name>
</gene>
<dbReference type="PANTHER" id="PTHR35894:SF1">
    <property type="entry name" value="PHOSPHORIBULOKINASE _ URIDINE KINASE FAMILY"/>
    <property type="match status" value="1"/>
</dbReference>
<dbReference type="InterPro" id="IPR036365">
    <property type="entry name" value="PGBD-like_sf"/>
</dbReference>
<dbReference type="Pfam" id="PF01471">
    <property type="entry name" value="PG_binding_1"/>
    <property type="match status" value="1"/>
</dbReference>
<protein>
    <submittedName>
        <fullName evidence="2">Peptidoglycan-binding protein</fullName>
    </submittedName>
</protein>
<name>A0A177PCH2_9GAMM</name>
<dbReference type="CDD" id="cd00009">
    <property type="entry name" value="AAA"/>
    <property type="match status" value="1"/>
</dbReference>
<dbReference type="OrthoDB" id="9780149at2"/>
<sequence>MYQSYFNFSELPFSISPDPRFMYMSERHQEGLAHLLYGINQGGGFVALTGEVGTGKTTLCHCLLQQLPDNVDIALILNPKLTAVELLATICDELGIAHASLSAKSLIDAINTYLLAAYAEGRRSVLLIDEAQNLSLEVLEQIRLLTNLETSKAKLLQIILVGQPELNQMLARQELRQLNQRITARYHLGPLSLDETRAYILHRLRVCHGSHRLFQAAAIRKIYRYSAGVPRLINILCDRALLGAYATNARQIGPAIIVRAASETLGPRRAAVKQRYVAAAATLALSVAAGGYVWWTDRPIVQTAKPLAVSEAAVAVAPPPVEAKPLAPAFQEWLDEAPASPDVALAELLRIWRQKPTTDTPVNCDSIATLGLSCLSGKASWRELIRLDRPALLVLNDTRGQKRYVLLTGADPSRAEVRINGDKSFPLVELLTLWDGNYLLLWRPPRPGLTEIAPPQKSADVVWLRRQIGKVAEVPAGGDPQLFDDALKTQLVAFQRQQQLTPDGIAGARTLIQLQNRSGAEDSPHLDINPR</sequence>
<dbReference type="PANTHER" id="PTHR35894">
    <property type="entry name" value="GENERAL SECRETION PATHWAY PROTEIN A-RELATED"/>
    <property type="match status" value="1"/>
</dbReference>
<dbReference type="InterPro" id="IPR027417">
    <property type="entry name" value="P-loop_NTPase"/>
</dbReference>
<dbReference type="EMBL" id="LUUK01000016">
    <property type="protein sequence ID" value="OAI28028.1"/>
    <property type="molecule type" value="Genomic_DNA"/>
</dbReference>
<dbReference type="GO" id="GO:0016887">
    <property type="term" value="F:ATP hydrolysis activity"/>
    <property type="evidence" value="ECO:0007669"/>
    <property type="project" value="InterPro"/>
</dbReference>
<dbReference type="InterPro" id="IPR049945">
    <property type="entry name" value="AAA_22"/>
</dbReference>
<evidence type="ECO:0000259" key="1">
    <source>
        <dbReference type="SMART" id="SM00382"/>
    </source>
</evidence>
<comment type="caution">
    <text evidence="2">The sequence shown here is derived from an EMBL/GenBank/DDBJ whole genome shotgun (WGS) entry which is preliminary data.</text>
</comment>
<dbReference type="STRING" id="702114.A1355_17790"/>
<reference evidence="3" key="1">
    <citation type="submission" date="2016-03" db="EMBL/GenBank/DDBJ databases">
        <authorList>
            <person name="Heylen K."/>
            <person name="De Vos P."/>
            <person name="Vekeman B."/>
        </authorList>
    </citation>
    <scope>NUCLEOTIDE SEQUENCE [LARGE SCALE GENOMIC DNA]</scope>
    <source>
        <strain evidence="3">R-45383</strain>
    </source>
</reference>
<evidence type="ECO:0000313" key="3">
    <source>
        <dbReference type="Proteomes" id="UP000077628"/>
    </source>
</evidence>
<organism evidence="2 3">
    <name type="scientific">Methylomonas koyamae</name>
    <dbReference type="NCBI Taxonomy" id="702114"/>
    <lineage>
        <taxon>Bacteria</taxon>
        <taxon>Pseudomonadati</taxon>
        <taxon>Pseudomonadota</taxon>
        <taxon>Gammaproteobacteria</taxon>
        <taxon>Methylococcales</taxon>
        <taxon>Methylococcaceae</taxon>
        <taxon>Methylomonas</taxon>
    </lineage>
</organism>
<keyword evidence="3" id="KW-1185">Reference proteome</keyword>
<dbReference type="Gene3D" id="3.90.70.10">
    <property type="entry name" value="Cysteine proteinases"/>
    <property type="match status" value="1"/>
</dbReference>
<accession>A0A177PCH2</accession>
<dbReference type="Proteomes" id="UP000077628">
    <property type="component" value="Unassembled WGS sequence"/>
</dbReference>
<dbReference type="AlphaFoldDB" id="A0A177PCH2"/>
<dbReference type="Gene3D" id="1.10.101.10">
    <property type="entry name" value="PGBD-like superfamily/PGBD"/>
    <property type="match status" value="1"/>
</dbReference>
<dbReference type="SUPFAM" id="SSF47090">
    <property type="entry name" value="PGBD-like"/>
    <property type="match status" value="1"/>
</dbReference>
<evidence type="ECO:0000313" key="2">
    <source>
        <dbReference type="EMBL" id="OAI28028.1"/>
    </source>
</evidence>
<feature type="domain" description="AAA+ ATPase" evidence="1">
    <location>
        <begin position="42"/>
        <end position="194"/>
    </location>
</feature>
<dbReference type="InterPro" id="IPR052026">
    <property type="entry name" value="ExeA_AAA_ATPase_DNA-bind"/>
</dbReference>